<keyword evidence="4" id="KW-1003">Cell membrane</keyword>
<feature type="transmembrane region" description="Helical" evidence="9">
    <location>
        <begin position="240"/>
        <end position="262"/>
    </location>
</feature>
<dbReference type="Pfam" id="PF00361">
    <property type="entry name" value="Proton_antipo_M"/>
    <property type="match status" value="1"/>
</dbReference>
<evidence type="ECO:0000256" key="9">
    <source>
        <dbReference type="SAM" id="Phobius"/>
    </source>
</evidence>
<comment type="similarity">
    <text evidence="2">Belongs to the CPA3 antiporters (TC 2.A.63) subunit D family.</text>
</comment>
<dbReference type="Proteomes" id="UP000319756">
    <property type="component" value="Chromosome"/>
</dbReference>
<dbReference type="NCBIfam" id="NF005818">
    <property type="entry name" value="PRK07691.1"/>
    <property type="match status" value="1"/>
</dbReference>
<feature type="domain" description="NADH:quinone oxidoreductase/Mrp antiporter transmembrane" evidence="10">
    <location>
        <begin position="127"/>
        <end position="416"/>
    </location>
</feature>
<feature type="transmembrane region" description="Helical" evidence="9">
    <location>
        <begin position="334"/>
        <end position="355"/>
    </location>
</feature>
<evidence type="ECO:0000256" key="7">
    <source>
        <dbReference type="ARBA" id="ARBA00023136"/>
    </source>
</evidence>
<evidence type="ECO:0000256" key="1">
    <source>
        <dbReference type="ARBA" id="ARBA00004651"/>
    </source>
</evidence>
<feature type="transmembrane region" description="Helical" evidence="9">
    <location>
        <begin position="203"/>
        <end position="228"/>
    </location>
</feature>
<dbReference type="GO" id="GO:0005886">
    <property type="term" value="C:plasma membrane"/>
    <property type="evidence" value="ECO:0007669"/>
    <property type="project" value="UniProtKB-SubCell"/>
</dbReference>
<accession>A0A514LNF0</accession>
<name>A0A514LNF0_9BACI</name>
<evidence type="ECO:0000259" key="10">
    <source>
        <dbReference type="Pfam" id="PF00361"/>
    </source>
</evidence>
<keyword evidence="5 8" id="KW-0812">Transmembrane</keyword>
<dbReference type="InterPro" id="IPR001750">
    <property type="entry name" value="ND/Mrp_TM"/>
</dbReference>
<keyword evidence="3" id="KW-0813">Transport</keyword>
<reference evidence="12" key="1">
    <citation type="submission" date="2019-01" db="EMBL/GenBank/DDBJ databases">
        <title>Genomic analysis of Salicibibacter sp. NKC3-5.</title>
        <authorList>
            <person name="Oh Y.J."/>
        </authorList>
    </citation>
    <scope>NUCLEOTIDE SEQUENCE [LARGE SCALE GENOMIC DNA]</scope>
    <source>
        <strain evidence="12">NKC3-5</strain>
    </source>
</reference>
<dbReference type="AlphaFoldDB" id="A0A514LNF0"/>
<dbReference type="NCBIfam" id="NF009306">
    <property type="entry name" value="PRK12663.1"/>
    <property type="match status" value="1"/>
</dbReference>
<protein>
    <submittedName>
        <fullName evidence="11">Na+/H+ antiporter subunit D</fullName>
    </submittedName>
</protein>
<feature type="transmembrane region" description="Helical" evidence="9">
    <location>
        <begin position="274"/>
        <end position="293"/>
    </location>
</feature>
<dbReference type="PANTHER" id="PTHR42703:SF1">
    <property type="entry name" value="NA(+)_H(+) ANTIPORTER SUBUNIT D1"/>
    <property type="match status" value="1"/>
</dbReference>
<dbReference type="OrthoDB" id="9811718at2"/>
<evidence type="ECO:0000313" key="12">
    <source>
        <dbReference type="Proteomes" id="UP000319756"/>
    </source>
</evidence>
<feature type="transmembrane region" description="Helical" evidence="9">
    <location>
        <begin position="163"/>
        <end position="183"/>
    </location>
</feature>
<feature type="transmembrane region" description="Helical" evidence="9">
    <location>
        <begin position="132"/>
        <end position="151"/>
    </location>
</feature>
<organism evidence="11 12">
    <name type="scientific">Salicibibacter halophilus</name>
    <dbReference type="NCBI Taxonomy" id="2502791"/>
    <lineage>
        <taxon>Bacteria</taxon>
        <taxon>Bacillati</taxon>
        <taxon>Bacillota</taxon>
        <taxon>Bacilli</taxon>
        <taxon>Bacillales</taxon>
        <taxon>Bacillaceae</taxon>
        <taxon>Salicibibacter</taxon>
    </lineage>
</organism>
<keyword evidence="6 9" id="KW-1133">Transmembrane helix</keyword>
<keyword evidence="7 9" id="KW-0472">Membrane</keyword>
<proteinExistence type="inferred from homology"/>
<dbReference type="GO" id="GO:0015297">
    <property type="term" value="F:antiporter activity"/>
    <property type="evidence" value="ECO:0007669"/>
    <property type="project" value="UniProtKB-KW"/>
</dbReference>
<dbReference type="EMBL" id="CP035485">
    <property type="protein sequence ID" value="QDI93165.1"/>
    <property type="molecule type" value="Genomic_DNA"/>
</dbReference>
<evidence type="ECO:0000313" key="11">
    <source>
        <dbReference type="EMBL" id="QDI93165.1"/>
    </source>
</evidence>
<feature type="transmembrane region" description="Helical" evidence="9">
    <location>
        <begin position="6"/>
        <end position="22"/>
    </location>
</feature>
<feature type="transmembrane region" description="Helical" evidence="9">
    <location>
        <begin position="402"/>
        <end position="426"/>
    </location>
</feature>
<dbReference type="PRINTS" id="PR01437">
    <property type="entry name" value="NUOXDRDTASE4"/>
</dbReference>
<feature type="transmembrane region" description="Helical" evidence="9">
    <location>
        <begin position="300"/>
        <end position="328"/>
    </location>
</feature>
<feature type="transmembrane region" description="Helical" evidence="9">
    <location>
        <begin position="108"/>
        <end position="126"/>
    </location>
</feature>
<dbReference type="InterPro" id="IPR003918">
    <property type="entry name" value="NADH_UbQ_OxRdtase"/>
</dbReference>
<evidence type="ECO:0000256" key="2">
    <source>
        <dbReference type="ARBA" id="ARBA00005346"/>
    </source>
</evidence>
<evidence type="ECO:0000256" key="8">
    <source>
        <dbReference type="RuleBase" id="RU000320"/>
    </source>
</evidence>
<evidence type="ECO:0000256" key="4">
    <source>
        <dbReference type="ARBA" id="ARBA00022475"/>
    </source>
</evidence>
<dbReference type="GO" id="GO:0008137">
    <property type="term" value="F:NADH dehydrogenase (ubiquinone) activity"/>
    <property type="evidence" value="ECO:0007669"/>
    <property type="project" value="InterPro"/>
</dbReference>
<evidence type="ECO:0000256" key="6">
    <source>
        <dbReference type="ARBA" id="ARBA00022989"/>
    </source>
</evidence>
<keyword evidence="12" id="KW-1185">Reference proteome</keyword>
<dbReference type="PANTHER" id="PTHR42703">
    <property type="entry name" value="NADH DEHYDROGENASE"/>
    <property type="match status" value="1"/>
</dbReference>
<evidence type="ECO:0000256" key="5">
    <source>
        <dbReference type="ARBA" id="ARBA00022692"/>
    </source>
</evidence>
<dbReference type="KEGG" id="sale:EPH95_15450"/>
<feature type="transmembrane region" description="Helical" evidence="9">
    <location>
        <begin position="367"/>
        <end position="390"/>
    </location>
</feature>
<feature type="transmembrane region" description="Helical" evidence="9">
    <location>
        <begin position="447"/>
        <end position="465"/>
    </location>
</feature>
<evidence type="ECO:0000256" key="3">
    <source>
        <dbReference type="ARBA" id="ARBA00022449"/>
    </source>
</evidence>
<gene>
    <name evidence="11" type="ORF">EPH95_15450</name>
</gene>
<dbReference type="InterPro" id="IPR050586">
    <property type="entry name" value="CPA3_Na-H_Antiporter_D"/>
</dbReference>
<keyword evidence="3" id="KW-0050">Antiport</keyword>
<dbReference type="GO" id="GO:0042773">
    <property type="term" value="P:ATP synthesis coupled electron transport"/>
    <property type="evidence" value="ECO:0007669"/>
    <property type="project" value="InterPro"/>
</dbReference>
<comment type="subcellular location">
    <subcellularLocation>
        <location evidence="1">Cell membrane</location>
        <topology evidence="1">Multi-pass membrane protein</topology>
    </subcellularLocation>
    <subcellularLocation>
        <location evidence="8">Membrane</location>
        <topology evidence="8">Multi-pass membrane protein</topology>
    </subcellularLocation>
</comment>
<feature type="transmembrane region" description="Helical" evidence="9">
    <location>
        <begin position="31"/>
        <end position="48"/>
    </location>
</feature>
<feature type="transmembrane region" description="Helical" evidence="9">
    <location>
        <begin position="68"/>
        <end position="96"/>
    </location>
</feature>
<sequence length="492" mass="53997">MNNLVILPLLIPLLTGVLLIFFRKQIKVQRYVTTLSLLLLMAATVVLTHQVSVEGTQTLNLGGWEPPFGIVLVADMFALLLILATVIVTFCCVLYGYRTIGEEREKHYLYPFIHFMIVGIMGSFLTGDLFNLFVFFEVMLLSSYILISLGGEKGQLRESLKYVLINIVSSMLFLVAIGYLYAITGTLNFADLSVKIAETGQDGLITTVAIFLLLVFAIKAALLMYFWLPGAYSAPPMAISAMFAALLTKVGMYAIFRTFTLIFYHEAAITHELIGWLGVATMILGGIGAVAYWDLRRILAYNVIIAVGFIMIGLAVFTEVALAGSIYYLIHDMIVKALLFLLGGIMIGLTGTNQLREMSGMIRNHALLGWMFFLAAFALAGVPPLSGFIGKLLTLHGAIDEGFYVMAAVGLITSLMVLYSVMKIFMNGFWGENQLSVEDEKMSTKGLLFPCAILAVLSVGLGVGVEWVNVYVLQAAEVLNNPQLYIDAVLQN</sequence>